<dbReference type="Gene3D" id="3.40.50.720">
    <property type="entry name" value="NAD(P)-binding Rossmann-like Domain"/>
    <property type="match status" value="1"/>
</dbReference>
<keyword evidence="2" id="KW-0560">Oxidoreductase</keyword>
<reference evidence="3 4" key="1">
    <citation type="submission" date="2018-07" db="EMBL/GenBank/DDBJ databases">
        <title>Genomic Encyclopedia of Type Strains, Phase IV (KMG-IV): sequencing the most valuable type-strain genomes for metagenomic binning, comparative biology and taxonomic classification.</title>
        <authorList>
            <person name="Goeker M."/>
        </authorList>
    </citation>
    <scope>NUCLEOTIDE SEQUENCE [LARGE SCALE GENOMIC DNA]</scope>
    <source>
        <strain evidence="3 4">DSM 21634</strain>
    </source>
</reference>
<dbReference type="PANTHER" id="PTHR43639">
    <property type="entry name" value="OXIDOREDUCTASE, SHORT-CHAIN DEHYDROGENASE/REDUCTASE FAMILY (AFU_ORTHOLOGUE AFUA_5G02870)"/>
    <property type="match status" value="1"/>
</dbReference>
<dbReference type="InterPro" id="IPR020904">
    <property type="entry name" value="Sc_DH/Rdtase_CS"/>
</dbReference>
<keyword evidence="4" id="KW-1185">Reference proteome</keyword>
<dbReference type="PRINTS" id="PR00081">
    <property type="entry name" value="GDHRDH"/>
</dbReference>
<dbReference type="Proteomes" id="UP000252884">
    <property type="component" value="Unassembled WGS sequence"/>
</dbReference>
<organism evidence="3 4">
    <name type="scientific">Pseudorhodoferax soli</name>
    <dbReference type="NCBI Taxonomy" id="545864"/>
    <lineage>
        <taxon>Bacteria</taxon>
        <taxon>Pseudomonadati</taxon>
        <taxon>Pseudomonadota</taxon>
        <taxon>Betaproteobacteria</taxon>
        <taxon>Burkholderiales</taxon>
        <taxon>Comamonadaceae</taxon>
    </lineage>
</organism>
<dbReference type="Pfam" id="PF13561">
    <property type="entry name" value="adh_short_C2"/>
    <property type="match status" value="1"/>
</dbReference>
<comment type="similarity">
    <text evidence="1">Belongs to the short-chain dehydrogenases/reductases (SDR) family.</text>
</comment>
<dbReference type="CDD" id="cd05233">
    <property type="entry name" value="SDR_c"/>
    <property type="match status" value="1"/>
</dbReference>
<dbReference type="InterPro" id="IPR002347">
    <property type="entry name" value="SDR_fam"/>
</dbReference>
<dbReference type="RefSeq" id="WP_211333120.1">
    <property type="nucleotide sequence ID" value="NZ_QPJK01000011.1"/>
</dbReference>
<sequence>MDMTDKRVLVTGAAGGLGQAICWAFARAGAQVLALDHDAAKGLALVAQGEGESPAVRARLRFVQADLADLPALSARLAALFDEIGGIEVLVNNAAIYPSRPVEEFSIDDHRRVQAVNVDAPLACVQAALPHMKRQGFGRILNVTSITLYGGWPLLLPYVTSKGALQGMTRALARELGPHGITVNAVSPGAFPTDAEKIHPDPEGYARFVLQHQSVQRRGSPEDIANAMLFLASDASGFITGQTLNVDGGWVMQ</sequence>
<evidence type="ECO:0000256" key="1">
    <source>
        <dbReference type="ARBA" id="ARBA00006484"/>
    </source>
</evidence>
<gene>
    <name evidence="3" type="ORF">DES41_111125</name>
</gene>
<dbReference type="PRINTS" id="PR00080">
    <property type="entry name" value="SDRFAMILY"/>
</dbReference>
<dbReference type="AlphaFoldDB" id="A0A368XI52"/>
<dbReference type="PROSITE" id="PS00061">
    <property type="entry name" value="ADH_SHORT"/>
    <property type="match status" value="1"/>
</dbReference>
<dbReference type="EMBL" id="QPJK01000011">
    <property type="protein sequence ID" value="RCW66167.1"/>
    <property type="molecule type" value="Genomic_DNA"/>
</dbReference>
<dbReference type="FunFam" id="3.40.50.720:FF:000084">
    <property type="entry name" value="Short-chain dehydrogenase reductase"/>
    <property type="match status" value="1"/>
</dbReference>
<dbReference type="GO" id="GO:0016491">
    <property type="term" value="F:oxidoreductase activity"/>
    <property type="evidence" value="ECO:0007669"/>
    <property type="project" value="UniProtKB-KW"/>
</dbReference>
<accession>A0A368XI52</accession>
<dbReference type="SUPFAM" id="SSF51735">
    <property type="entry name" value="NAD(P)-binding Rossmann-fold domains"/>
    <property type="match status" value="1"/>
</dbReference>
<dbReference type="InterPro" id="IPR036291">
    <property type="entry name" value="NAD(P)-bd_dom_sf"/>
</dbReference>
<comment type="caution">
    <text evidence="3">The sequence shown here is derived from an EMBL/GenBank/DDBJ whole genome shotgun (WGS) entry which is preliminary data.</text>
</comment>
<protein>
    <submittedName>
        <fullName evidence="3">NAD(P)-dependent dehydrogenase (Short-subunit alcohol dehydrogenase family)</fullName>
    </submittedName>
</protein>
<dbReference type="PANTHER" id="PTHR43639:SF1">
    <property type="entry name" value="SHORT-CHAIN DEHYDROGENASE_REDUCTASE FAMILY PROTEIN"/>
    <property type="match status" value="1"/>
</dbReference>
<evidence type="ECO:0000313" key="4">
    <source>
        <dbReference type="Proteomes" id="UP000252884"/>
    </source>
</evidence>
<evidence type="ECO:0000256" key="2">
    <source>
        <dbReference type="ARBA" id="ARBA00023002"/>
    </source>
</evidence>
<evidence type="ECO:0000313" key="3">
    <source>
        <dbReference type="EMBL" id="RCW66167.1"/>
    </source>
</evidence>
<name>A0A368XI52_9BURK</name>
<proteinExistence type="inferred from homology"/>